<dbReference type="Pfam" id="PF22752">
    <property type="entry name" value="DUF488-N3i"/>
    <property type="match status" value="1"/>
</dbReference>
<keyword evidence="2" id="KW-1185">Reference proteome</keyword>
<dbReference type="InterPro" id="IPR052552">
    <property type="entry name" value="YeaO-like"/>
</dbReference>
<dbReference type="AlphaFoldDB" id="A0A2U2NAB7"/>
<dbReference type="Proteomes" id="UP000245876">
    <property type="component" value="Unassembled WGS sequence"/>
</dbReference>
<dbReference type="PANTHER" id="PTHR36849">
    <property type="entry name" value="CYTOPLASMIC PROTEIN-RELATED"/>
    <property type="match status" value="1"/>
</dbReference>
<name>A0A2U2NAB7_9BIFI</name>
<sequence>MVGVGIVVKRIYDEPESGDGYRILVDRLWPRGVSKERAALDLWMKGIAPSPELRKWFGHEPTRFNEFAEQYRAELDANDEAVTALHDLAAAHATVTLLYAAKDPLVNHAVVLRDYMNDIIGAVETR</sequence>
<evidence type="ECO:0000313" key="2">
    <source>
        <dbReference type="Proteomes" id="UP000245876"/>
    </source>
</evidence>
<dbReference type="PANTHER" id="PTHR36849:SF1">
    <property type="entry name" value="CYTOPLASMIC PROTEIN"/>
    <property type="match status" value="1"/>
</dbReference>
<comment type="caution">
    <text evidence="1">The sequence shown here is derived from an EMBL/GenBank/DDBJ whole genome shotgun (WGS) entry which is preliminary data.</text>
</comment>
<dbReference type="OrthoDB" id="9790745at2"/>
<evidence type="ECO:0000313" key="1">
    <source>
        <dbReference type="EMBL" id="PWG66037.1"/>
    </source>
</evidence>
<protein>
    <submittedName>
        <fullName evidence="1">DUF488 domain-containing protein</fullName>
    </submittedName>
</protein>
<proteinExistence type="predicted"/>
<reference evidence="1 2" key="1">
    <citation type="journal article" date="2018" name="Int. J. Syst. Evol. Microbiol.">
        <title>Bifidobacterium callitrichidarum sp. nov. from the faeces of the emperor tamarin (Saguinus imperator).</title>
        <authorList>
            <person name="Modesto M."/>
            <person name="Michelini S."/>
            <person name="Sansosti M.C."/>
            <person name="De Filippo C."/>
            <person name="Cavalieri D."/>
            <person name="Qvirist L."/>
            <person name="Andlid T."/>
            <person name="Spiezio C."/>
            <person name="Sandri C."/>
            <person name="Pascarelli S."/>
            <person name="Sgorbati B."/>
            <person name="Mattarelli P."/>
        </authorList>
    </citation>
    <scope>NUCLEOTIDE SEQUENCE [LARGE SCALE GENOMIC DNA]</scope>
    <source>
        <strain evidence="1 2">TRI 5</strain>
    </source>
</reference>
<gene>
    <name evidence="1" type="ORF">DF196_05635</name>
</gene>
<accession>A0A2U2NAB7</accession>
<organism evidence="1 2">
    <name type="scientific">Bifidobacterium callitrichidarum</name>
    <dbReference type="NCBI Taxonomy" id="2052941"/>
    <lineage>
        <taxon>Bacteria</taxon>
        <taxon>Bacillati</taxon>
        <taxon>Actinomycetota</taxon>
        <taxon>Actinomycetes</taxon>
        <taxon>Bifidobacteriales</taxon>
        <taxon>Bifidobacteriaceae</taxon>
        <taxon>Bifidobacterium</taxon>
    </lineage>
</organism>
<dbReference type="EMBL" id="QFFM01000010">
    <property type="protein sequence ID" value="PWG66037.1"/>
    <property type="molecule type" value="Genomic_DNA"/>
</dbReference>